<dbReference type="EMBL" id="BLAL01000017">
    <property type="protein sequence ID" value="GES75647.1"/>
    <property type="molecule type" value="Genomic_DNA"/>
</dbReference>
<protein>
    <submittedName>
        <fullName evidence="1">Uncharacterized protein</fullName>
    </submittedName>
</protein>
<comment type="caution">
    <text evidence="1">The sequence shown here is derived from an EMBL/GenBank/DDBJ whole genome shotgun (WGS) entry which is preliminary data.</text>
</comment>
<evidence type="ECO:0000313" key="3">
    <source>
        <dbReference type="Proteomes" id="UP000247702"/>
    </source>
</evidence>
<dbReference type="AlphaFoldDB" id="A0A2Z6RER0"/>
<keyword evidence="3" id="KW-1185">Reference proteome</keyword>
<organism evidence="1 3">
    <name type="scientific">Rhizophagus clarus</name>
    <dbReference type="NCBI Taxonomy" id="94130"/>
    <lineage>
        <taxon>Eukaryota</taxon>
        <taxon>Fungi</taxon>
        <taxon>Fungi incertae sedis</taxon>
        <taxon>Mucoromycota</taxon>
        <taxon>Glomeromycotina</taxon>
        <taxon>Glomeromycetes</taxon>
        <taxon>Glomerales</taxon>
        <taxon>Glomeraceae</taxon>
        <taxon>Rhizophagus</taxon>
    </lineage>
</organism>
<name>A0A2Z6RER0_9GLOM</name>
<dbReference type="OrthoDB" id="2486872at2759"/>
<evidence type="ECO:0000313" key="2">
    <source>
        <dbReference type="EMBL" id="GES75647.1"/>
    </source>
</evidence>
<reference evidence="1 3" key="1">
    <citation type="submission" date="2017-11" db="EMBL/GenBank/DDBJ databases">
        <title>The genome of Rhizophagus clarus HR1 reveals common genetic basis of auxotrophy among arbuscular mycorrhizal fungi.</title>
        <authorList>
            <person name="Kobayashi Y."/>
        </authorList>
    </citation>
    <scope>NUCLEOTIDE SEQUENCE [LARGE SCALE GENOMIC DNA]</scope>
    <source>
        <strain evidence="1 3">HR1</strain>
    </source>
</reference>
<dbReference type="Proteomes" id="UP000247702">
    <property type="component" value="Unassembled WGS sequence"/>
</dbReference>
<proteinExistence type="predicted"/>
<dbReference type="Proteomes" id="UP000615446">
    <property type="component" value="Unassembled WGS sequence"/>
</dbReference>
<gene>
    <name evidence="2" type="ORF">RCL2_000306900</name>
    <name evidence="1" type="ORF">RclHR1_02530006</name>
</gene>
<dbReference type="EMBL" id="BEXD01001702">
    <property type="protein sequence ID" value="GBB95411.1"/>
    <property type="molecule type" value="Genomic_DNA"/>
</dbReference>
<reference evidence="2" key="2">
    <citation type="submission" date="2019-10" db="EMBL/GenBank/DDBJ databases">
        <title>Conservation and host-specific expression of non-tandemly repeated heterogenous ribosome RNA gene in arbuscular mycorrhizal fungi.</title>
        <authorList>
            <person name="Maeda T."/>
            <person name="Kobayashi Y."/>
            <person name="Nakagawa T."/>
            <person name="Ezawa T."/>
            <person name="Yamaguchi K."/>
            <person name="Bino T."/>
            <person name="Nishimoto Y."/>
            <person name="Shigenobu S."/>
            <person name="Kawaguchi M."/>
        </authorList>
    </citation>
    <scope>NUCLEOTIDE SEQUENCE</scope>
    <source>
        <strain evidence="2">HR1</strain>
    </source>
</reference>
<accession>A0A2Z6RER0</accession>
<sequence length="183" mass="21605">MTPKTTKIPSFGIIRSKNIQKNVKNVQKTVVTTNEAHENTQENKQKLRIDISEEYYETINEKYLTASSLPLISKCCHSKNNQHCCYCIYCRYYAICYYCGVRYCKYCRYCCFCCRTFYESLCLCGHCCQCSKFFDNGVTPARARMLLKTSTEVQPKEEMVPDQQIMHKMYELTNERTFEDDFI</sequence>
<evidence type="ECO:0000313" key="1">
    <source>
        <dbReference type="EMBL" id="GBB95411.1"/>
    </source>
</evidence>